<evidence type="ECO:0000313" key="2">
    <source>
        <dbReference type="EMBL" id="MBI4596343.1"/>
    </source>
</evidence>
<dbReference type="Gene3D" id="3.40.830.10">
    <property type="entry name" value="LigB-like"/>
    <property type="match status" value="1"/>
</dbReference>
<dbReference type="PANTHER" id="PTHR11060:SF0">
    <property type="entry name" value="PROTEIN MEMO1"/>
    <property type="match status" value="1"/>
</dbReference>
<dbReference type="EMBL" id="JACQWF010000362">
    <property type="protein sequence ID" value="MBI4596343.1"/>
    <property type="molecule type" value="Genomic_DNA"/>
</dbReference>
<dbReference type="CDD" id="cd07361">
    <property type="entry name" value="MEMO_like"/>
    <property type="match status" value="1"/>
</dbReference>
<name>A0A933GLZ2_UNCTE</name>
<comment type="similarity">
    <text evidence="1">Belongs to the MEMO1 family.</text>
</comment>
<dbReference type="Pfam" id="PF01875">
    <property type="entry name" value="Memo"/>
    <property type="match status" value="1"/>
</dbReference>
<sequence>MTEYPKLRNVDAFPFELDGQKVICLRDQMNFSPKMIFLPPRLFYIATLFNGKNSLLDIQAEYMRRFGELFYQEKLQELVDELDNHLFLDSPHFNQIKKEIEAGFLSKQVRPAAHAGISYEGEPEKLKAQLRSFFLTEEGPGEPDLSEKRERVLRGIVAPHIDLRRGGNCYAWAYKSLAEAGPNDLYIILGTAHSETKNLFTFSSKDFETPLGLVETDKEFLKDFKENCPLDFFSDEFVHRNEHTIEFQTIFLKFLFPSENIKILPILVGSFYEMIEQRVDPIETTAVKVFTEAVKTTVQRSGKRVCYIASADLAHIGLRFGDAAPPDNFGLQSLSIKDKEMLERIAKLEKSDFYRNIARDRDERRICGFSPIYSMLACMEAEEGVLLKYDQSYDQQGGSVVTFASLTFY</sequence>
<dbReference type="AlphaFoldDB" id="A0A933GLZ2"/>
<gene>
    <name evidence="2" type="primary">amrB</name>
    <name evidence="2" type="ORF">HY730_08215</name>
</gene>
<evidence type="ECO:0000256" key="1">
    <source>
        <dbReference type="ARBA" id="ARBA00006315"/>
    </source>
</evidence>
<organism evidence="2 3">
    <name type="scientific">Tectimicrobiota bacterium</name>
    <dbReference type="NCBI Taxonomy" id="2528274"/>
    <lineage>
        <taxon>Bacteria</taxon>
        <taxon>Pseudomonadati</taxon>
        <taxon>Nitrospinota/Tectimicrobiota group</taxon>
        <taxon>Candidatus Tectimicrobiota</taxon>
    </lineage>
</organism>
<evidence type="ECO:0000313" key="3">
    <source>
        <dbReference type="Proteomes" id="UP000772181"/>
    </source>
</evidence>
<dbReference type="NCBIfam" id="TIGR04336">
    <property type="entry name" value="AmmeMemoSam_B"/>
    <property type="match status" value="1"/>
</dbReference>
<dbReference type="PANTHER" id="PTHR11060">
    <property type="entry name" value="PROTEIN MEMO1"/>
    <property type="match status" value="1"/>
</dbReference>
<comment type="caution">
    <text evidence="2">The sequence shown here is derived from an EMBL/GenBank/DDBJ whole genome shotgun (WGS) entry which is preliminary data.</text>
</comment>
<protein>
    <submittedName>
        <fullName evidence="2">AmmeMemoRadiSam system protein B</fullName>
    </submittedName>
</protein>
<dbReference type="InterPro" id="IPR002737">
    <property type="entry name" value="MEMO1_fam"/>
</dbReference>
<accession>A0A933GLZ2</accession>
<proteinExistence type="inferred from homology"/>
<reference evidence="2" key="1">
    <citation type="submission" date="2020-07" db="EMBL/GenBank/DDBJ databases">
        <title>Huge and variable diversity of episymbiotic CPR bacteria and DPANN archaea in groundwater ecosystems.</title>
        <authorList>
            <person name="He C.Y."/>
            <person name="Keren R."/>
            <person name="Whittaker M."/>
            <person name="Farag I.F."/>
            <person name="Doudna J."/>
            <person name="Cate J.H.D."/>
            <person name="Banfield J.F."/>
        </authorList>
    </citation>
    <scope>NUCLEOTIDE SEQUENCE</scope>
    <source>
        <strain evidence="2">NC_groundwater_1482_Ag_S-0.65um_47_24</strain>
    </source>
</reference>
<dbReference type="Proteomes" id="UP000772181">
    <property type="component" value="Unassembled WGS sequence"/>
</dbReference>